<feature type="compositionally biased region" description="Low complexity" evidence="1">
    <location>
        <begin position="35"/>
        <end position="53"/>
    </location>
</feature>
<feature type="non-terminal residue" evidence="2">
    <location>
        <position position="97"/>
    </location>
</feature>
<name>A0A1Y2A0J9_9PLEO</name>
<sequence>MPKPHHLSIHTTPFKPSLLAIPPSPFSPRLPLTPSPKSLSYLTTSKSTSSSTSYPPPEPSNPRPTFPLQWLWQCHQCCRQYSLGVTRRCLDDGHFFC</sequence>
<feature type="region of interest" description="Disordered" evidence="1">
    <location>
        <begin position="29"/>
        <end position="62"/>
    </location>
</feature>
<evidence type="ECO:0000313" key="2">
    <source>
        <dbReference type="EMBL" id="ORY16029.1"/>
    </source>
</evidence>
<dbReference type="OrthoDB" id="5396104at2759"/>
<dbReference type="EMBL" id="MCFA01000021">
    <property type="protein sequence ID" value="ORY16029.1"/>
    <property type="molecule type" value="Genomic_DNA"/>
</dbReference>
<dbReference type="Proteomes" id="UP000193144">
    <property type="component" value="Unassembled WGS sequence"/>
</dbReference>
<dbReference type="AlphaFoldDB" id="A0A1Y2A0J9"/>
<accession>A0A1Y2A0J9</accession>
<gene>
    <name evidence="2" type="ORF">BCR34DRAFT_477009</name>
</gene>
<proteinExistence type="predicted"/>
<protein>
    <submittedName>
        <fullName evidence="2">Uncharacterized protein</fullName>
    </submittedName>
</protein>
<comment type="caution">
    <text evidence="2">The sequence shown here is derived from an EMBL/GenBank/DDBJ whole genome shotgun (WGS) entry which is preliminary data.</text>
</comment>
<organism evidence="2 3">
    <name type="scientific">Clohesyomyces aquaticus</name>
    <dbReference type="NCBI Taxonomy" id="1231657"/>
    <lineage>
        <taxon>Eukaryota</taxon>
        <taxon>Fungi</taxon>
        <taxon>Dikarya</taxon>
        <taxon>Ascomycota</taxon>
        <taxon>Pezizomycotina</taxon>
        <taxon>Dothideomycetes</taxon>
        <taxon>Pleosporomycetidae</taxon>
        <taxon>Pleosporales</taxon>
        <taxon>Lindgomycetaceae</taxon>
        <taxon>Clohesyomyces</taxon>
    </lineage>
</organism>
<keyword evidence="3" id="KW-1185">Reference proteome</keyword>
<reference evidence="2 3" key="1">
    <citation type="submission" date="2016-07" db="EMBL/GenBank/DDBJ databases">
        <title>Pervasive Adenine N6-methylation of Active Genes in Fungi.</title>
        <authorList>
            <consortium name="DOE Joint Genome Institute"/>
            <person name="Mondo S.J."/>
            <person name="Dannebaum R.O."/>
            <person name="Kuo R.C."/>
            <person name="Labutti K."/>
            <person name="Haridas S."/>
            <person name="Kuo A."/>
            <person name="Salamov A."/>
            <person name="Ahrendt S.R."/>
            <person name="Lipzen A."/>
            <person name="Sullivan W."/>
            <person name="Andreopoulos W.B."/>
            <person name="Clum A."/>
            <person name="Lindquist E."/>
            <person name="Daum C."/>
            <person name="Ramamoorthy G.K."/>
            <person name="Gryganskyi A."/>
            <person name="Culley D."/>
            <person name="Magnuson J.K."/>
            <person name="James T.Y."/>
            <person name="O'Malley M.A."/>
            <person name="Stajich J.E."/>
            <person name="Spatafora J.W."/>
            <person name="Visel A."/>
            <person name="Grigoriev I.V."/>
        </authorList>
    </citation>
    <scope>NUCLEOTIDE SEQUENCE [LARGE SCALE GENOMIC DNA]</scope>
    <source>
        <strain evidence="2 3">CBS 115471</strain>
    </source>
</reference>
<evidence type="ECO:0000313" key="3">
    <source>
        <dbReference type="Proteomes" id="UP000193144"/>
    </source>
</evidence>
<evidence type="ECO:0000256" key="1">
    <source>
        <dbReference type="SAM" id="MobiDB-lite"/>
    </source>
</evidence>